<dbReference type="GO" id="GO:0005524">
    <property type="term" value="F:ATP binding"/>
    <property type="evidence" value="ECO:0007669"/>
    <property type="project" value="UniProtKB-UniRule"/>
</dbReference>
<organism evidence="3 4">
    <name type="scientific">Psychrosphaera saromensis</name>
    <dbReference type="NCBI Taxonomy" id="716813"/>
    <lineage>
        <taxon>Bacteria</taxon>
        <taxon>Pseudomonadati</taxon>
        <taxon>Pseudomonadota</taxon>
        <taxon>Gammaproteobacteria</taxon>
        <taxon>Alteromonadales</taxon>
        <taxon>Pseudoalteromonadaceae</taxon>
        <taxon>Psychrosphaera</taxon>
    </lineage>
</organism>
<dbReference type="AlphaFoldDB" id="A0A2S7UV35"/>
<dbReference type="SUPFAM" id="SSF56059">
    <property type="entry name" value="Glutathione synthetase ATP-binding domain-like"/>
    <property type="match status" value="1"/>
</dbReference>
<dbReference type="InterPro" id="IPR011761">
    <property type="entry name" value="ATP-grasp"/>
</dbReference>
<gene>
    <name evidence="3" type="ORF">BTO11_09165</name>
</gene>
<comment type="caution">
    <text evidence="3">The sequence shown here is derived from an EMBL/GenBank/DDBJ whole genome shotgun (WGS) entry which is preliminary data.</text>
</comment>
<dbReference type="Proteomes" id="UP000239007">
    <property type="component" value="Unassembled WGS sequence"/>
</dbReference>
<dbReference type="Pfam" id="PF15632">
    <property type="entry name" value="ATPgrasp_Ter"/>
    <property type="match status" value="1"/>
</dbReference>
<dbReference type="OrthoDB" id="9803907at2"/>
<evidence type="ECO:0000313" key="4">
    <source>
        <dbReference type="Proteomes" id="UP000239007"/>
    </source>
</evidence>
<dbReference type="GO" id="GO:0046872">
    <property type="term" value="F:metal ion binding"/>
    <property type="evidence" value="ECO:0007669"/>
    <property type="project" value="InterPro"/>
</dbReference>
<keyword evidence="1" id="KW-0547">Nucleotide-binding</keyword>
<evidence type="ECO:0000313" key="3">
    <source>
        <dbReference type="EMBL" id="PQJ53817.1"/>
    </source>
</evidence>
<accession>A0A2S7UV35</accession>
<reference evidence="3 4" key="1">
    <citation type="submission" date="2016-12" db="EMBL/GenBank/DDBJ databases">
        <title>Diversity of luminous bacteria.</title>
        <authorList>
            <person name="Yoshizawa S."/>
            <person name="Kogure K."/>
        </authorList>
    </citation>
    <scope>NUCLEOTIDE SEQUENCE [LARGE SCALE GENOMIC DNA]</scope>
    <source>
        <strain evidence="3 4">SA4-48</strain>
    </source>
</reference>
<dbReference type="Gene3D" id="3.30.470.20">
    <property type="entry name" value="ATP-grasp fold, B domain"/>
    <property type="match status" value="1"/>
</dbReference>
<feature type="domain" description="ATP-grasp" evidence="2">
    <location>
        <begin position="107"/>
        <end position="287"/>
    </location>
</feature>
<dbReference type="RefSeq" id="WP_105052314.1">
    <property type="nucleotide sequence ID" value="NZ_BMYG01000002.1"/>
</dbReference>
<keyword evidence="1" id="KW-0067">ATP-binding</keyword>
<keyword evidence="4" id="KW-1185">Reference proteome</keyword>
<protein>
    <recommendedName>
        <fullName evidence="2">ATP-grasp domain-containing protein</fullName>
    </recommendedName>
</protein>
<proteinExistence type="predicted"/>
<dbReference type="EMBL" id="MSCH01000003">
    <property type="protein sequence ID" value="PQJ53817.1"/>
    <property type="molecule type" value="Genomic_DNA"/>
</dbReference>
<dbReference type="Gene3D" id="3.40.50.20">
    <property type="match status" value="1"/>
</dbReference>
<name>A0A2S7UV35_9GAMM</name>
<evidence type="ECO:0000256" key="1">
    <source>
        <dbReference type="PROSITE-ProRule" id="PRU00409"/>
    </source>
</evidence>
<sequence length="428" mass="49358">MDLTKKNVLIFPAGSEIGIEVFNSLKYTHHFELFGASGKSDHASYMYRESHYFESDFYIDDVKFVERFNELLTRWNIQFVIPTHDSISYFLATVRHKINAEIITSSEQANKVARFKNITYDVFKQYDFCPKVFNFTQELDYPVYLKPTDSQGGKGNCLIRNEIELSSYTELADTSVLCEFLPGKEYSVDCFTDFKGNLLFSGPRTRKRIHIGISFRSESVPLTEDIRNIANAINSELKPNGSWFFQIKQDVNGKWKLLEVATRQASTMAVYRANGINFALLSLFNAQEIPTSILNNNNAVSLDRYLGNRFKLAVEYTKIYIDLDETLIADSMVNPQIMAYLYQEKNAGKFIVLITKHKYNLTQTLNELAISEKLFDQIIHLQDSENKVDFIKPDNAIFIDNYFLDRLNVSEKLKIPVFDVDAVECLIK</sequence>
<evidence type="ECO:0000259" key="2">
    <source>
        <dbReference type="PROSITE" id="PS50975"/>
    </source>
</evidence>
<dbReference type="PROSITE" id="PS50975">
    <property type="entry name" value="ATP_GRASP"/>
    <property type="match status" value="1"/>
</dbReference>